<sequence>MNARDNTTHRSITGLDQPAFAGSANLAVSASKVYQQSFIHLECLS</sequence>
<dbReference type="EMBL" id="JAOSHO010000207">
    <property type="protein sequence ID" value="MCW1245859.1"/>
    <property type="molecule type" value="Genomic_DNA"/>
</dbReference>
<evidence type="ECO:0000313" key="1">
    <source>
        <dbReference type="EMBL" id="MCW1245859.1"/>
    </source>
</evidence>
<name>A0ABT3FAN4_9PSED</name>
<reference evidence="1" key="1">
    <citation type="submission" date="2022-07" db="EMBL/GenBank/DDBJ databases">
        <title>Pseudomonas agronomica sp. nov.: a novel bacterium with biotechnological application in the synthesis of biofertilizers from valorized agricultural residues.</title>
        <authorList>
            <person name="Robas M."/>
            <person name="Fernandez V.M."/>
            <person name="Luna L."/>
            <person name="Provanza A."/>
            <person name="Jimenez P.A."/>
        </authorList>
    </citation>
    <scope>NUCLEOTIDE SEQUENCE</scope>
    <source>
        <strain evidence="1">SAICEU22T</strain>
    </source>
</reference>
<evidence type="ECO:0000313" key="2">
    <source>
        <dbReference type="Proteomes" id="UP001061999"/>
    </source>
</evidence>
<organism evidence="1 2">
    <name type="scientific">Pseudomonas agronomica</name>
    <dbReference type="NCBI Taxonomy" id="2979328"/>
    <lineage>
        <taxon>Bacteria</taxon>
        <taxon>Pseudomonadati</taxon>
        <taxon>Pseudomonadota</taxon>
        <taxon>Gammaproteobacteria</taxon>
        <taxon>Pseudomonadales</taxon>
        <taxon>Pseudomonadaceae</taxon>
        <taxon>Pseudomonas</taxon>
    </lineage>
</organism>
<accession>A0ABT3FAN4</accession>
<dbReference type="Proteomes" id="UP001061999">
    <property type="component" value="Unassembled WGS sequence"/>
</dbReference>
<gene>
    <name evidence="1" type="ORF">OC610_15705</name>
</gene>
<protein>
    <submittedName>
        <fullName evidence="1">Uncharacterized protein</fullName>
    </submittedName>
</protein>
<keyword evidence="2" id="KW-1185">Reference proteome</keyword>
<proteinExistence type="predicted"/>
<comment type="caution">
    <text evidence="1">The sequence shown here is derived from an EMBL/GenBank/DDBJ whole genome shotgun (WGS) entry which is preliminary data.</text>
</comment>